<dbReference type="AlphaFoldDB" id="A0A1W6JXT2"/>
<proteinExistence type="predicted"/>
<evidence type="ECO:0000313" key="2">
    <source>
        <dbReference type="Proteomes" id="UP000193404"/>
    </source>
</evidence>
<dbReference type="STRING" id="282676.B6F84_02860"/>
<sequence length="151" mass="17448">MVKPSKYKNVKVSEAIFQIGNEISPSETLDALKDKISRNDLVKMRLENSKFYYEQGLSLINSPSLASEMFYQSIVEGMKSLKDYFGIQKELRDAIPVISDILGEWIDESWNLALKLHYDGYILEMIEKEDLDVYVSKIKSFIENCEIAITY</sequence>
<accession>A0A1W6JXT2</accession>
<reference evidence="1 2" key="1">
    <citation type="submission" date="2017-03" db="EMBL/GenBank/DDBJ databases">
        <title>Sulfur activation and transportation mechanism of thermophilic Archaea Acidianus manzaensis YN-25.</title>
        <authorList>
            <person name="Ma Y."/>
            <person name="Yang Y."/>
            <person name="Xia J."/>
        </authorList>
    </citation>
    <scope>NUCLEOTIDE SEQUENCE [LARGE SCALE GENOMIC DNA]</scope>
    <source>
        <strain evidence="1 2">YN-25</strain>
    </source>
</reference>
<dbReference type="KEGG" id="aman:B6F84_02860"/>
<gene>
    <name evidence="1" type="ORF">B6F84_02860</name>
</gene>
<evidence type="ECO:0000313" key="1">
    <source>
        <dbReference type="EMBL" id="ARM75073.1"/>
    </source>
</evidence>
<dbReference type="Proteomes" id="UP000193404">
    <property type="component" value="Chromosome"/>
</dbReference>
<dbReference type="EMBL" id="CP020477">
    <property type="protein sequence ID" value="ARM75073.1"/>
    <property type="molecule type" value="Genomic_DNA"/>
</dbReference>
<organism evidence="1 2">
    <name type="scientific">Acidianus manzaensis</name>
    <dbReference type="NCBI Taxonomy" id="282676"/>
    <lineage>
        <taxon>Archaea</taxon>
        <taxon>Thermoproteota</taxon>
        <taxon>Thermoprotei</taxon>
        <taxon>Sulfolobales</taxon>
        <taxon>Sulfolobaceae</taxon>
        <taxon>Acidianus</taxon>
    </lineage>
</organism>
<protein>
    <recommendedName>
        <fullName evidence="3">PaREP1 family protein</fullName>
    </recommendedName>
</protein>
<name>A0A1W6JXT2_9CREN</name>
<keyword evidence="2" id="KW-1185">Reference proteome</keyword>
<dbReference type="Gene3D" id="1.20.120.330">
    <property type="entry name" value="Nucleotidyltransferases domain 2"/>
    <property type="match status" value="1"/>
</dbReference>
<evidence type="ECO:0008006" key="3">
    <source>
        <dbReference type="Google" id="ProtNLM"/>
    </source>
</evidence>
<dbReference type="OrthoDB" id="35408at2157"/>